<evidence type="ECO:0000256" key="1">
    <source>
        <dbReference type="ARBA" id="ARBA00004162"/>
    </source>
</evidence>
<protein>
    <submittedName>
        <fullName evidence="12">Preprotein translocase, YajC subunit</fullName>
    </submittedName>
</protein>
<dbReference type="EMBL" id="AEUD01000003">
    <property type="protein sequence ID" value="EGD56041.1"/>
    <property type="molecule type" value="Genomic_DNA"/>
</dbReference>
<evidence type="ECO:0000256" key="5">
    <source>
        <dbReference type="ARBA" id="ARBA00022692"/>
    </source>
</evidence>
<evidence type="ECO:0000256" key="3">
    <source>
        <dbReference type="ARBA" id="ARBA00022448"/>
    </source>
</evidence>
<comment type="similarity">
    <text evidence="2">Belongs to the YajC family.</text>
</comment>
<dbReference type="OrthoDB" id="2200301at2"/>
<feature type="transmembrane region" description="Helical" evidence="11">
    <location>
        <begin position="6"/>
        <end position="21"/>
    </location>
</feature>
<proteinExistence type="inferred from homology"/>
<keyword evidence="8" id="KW-0811">Translocation</keyword>
<comment type="caution">
    <text evidence="12">The sequence shown here is derived from an EMBL/GenBank/DDBJ whole genome shotgun (WGS) entry which is preliminary data.</text>
</comment>
<evidence type="ECO:0000313" key="12">
    <source>
        <dbReference type="EMBL" id="EGD56041.1"/>
    </source>
</evidence>
<evidence type="ECO:0000256" key="11">
    <source>
        <dbReference type="SAM" id="Phobius"/>
    </source>
</evidence>
<keyword evidence="4" id="KW-1003">Cell membrane</keyword>
<evidence type="ECO:0000256" key="8">
    <source>
        <dbReference type="ARBA" id="ARBA00023010"/>
    </source>
</evidence>
<dbReference type="STRING" id="644548.SCNU_04256"/>
<dbReference type="Pfam" id="PF02699">
    <property type="entry name" value="YajC"/>
    <property type="match status" value="1"/>
</dbReference>
<evidence type="ECO:0000256" key="4">
    <source>
        <dbReference type="ARBA" id="ARBA00022475"/>
    </source>
</evidence>
<dbReference type="GO" id="GO:0005886">
    <property type="term" value="C:plasma membrane"/>
    <property type="evidence" value="ECO:0007669"/>
    <property type="project" value="UniProtKB-SubCell"/>
</dbReference>
<dbReference type="NCBIfam" id="TIGR00739">
    <property type="entry name" value="yajC"/>
    <property type="match status" value="1"/>
</dbReference>
<evidence type="ECO:0000256" key="10">
    <source>
        <dbReference type="SAM" id="MobiDB-lite"/>
    </source>
</evidence>
<feature type="compositionally biased region" description="Acidic residues" evidence="10">
    <location>
        <begin position="89"/>
        <end position="102"/>
    </location>
</feature>
<dbReference type="RefSeq" id="WP_009678118.1">
    <property type="nucleotide sequence ID" value="NZ_AEUD01000003.1"/>
</dbReference>
<evidence type="ECO:0000256" key="7">
    <source>
        <dbReference type="ARBA" id="ARBA00022989"/>
    </source>
</evidence>
<evidence type="ECO:0000256" key="6">
    <source>
        <dbReference type="ARBA" id="ARBA00022927"/>
    </source>
</evidence>
<sequence length="140" mass="15027">MESLILPLMLALMAGFMFFSIRNQKKRAAAMNEMQSSLEPGARVQLHSGLFATVVDAGDGGNEVVKLELAPGVVTEWNRLAIREVVSPEDDAVDADGSDADGTDAGVADSDTYAVPAEDPQLEKSTLDSQKNDDEKNEEK</sequence>
<comment type="subcellular location">
    <subcellularLocation>
        <location evidence="1">Cell membrane</location>
        <topology evidence="1">Single-pass membrane protein</topology>
    </subcellularLocation>
</comment>
<feature type="region of interest" description="Disordered" evidence="10">
    <location>
        <begin position="89"/>
        <end position="140"/>
    </location>
</feature>
<dbReference type="eggNOG" id="COG1862">
    <property type="taxonomic scope" value="Bacteria"/>
</dbReference>
<keyword evidence="7 11" id="KW-1133">Transmembrane helix</keyword>
<dbReference type="AlphaFoldDB" id="F1YG68"/>
<dbReference type="Proteomes" id="UP000035065">
    <property type="component" value="Unassembled WGS sequence"/>
</dbReference>
<evidence type="ECO:0000256" key="9">
    <source>
        <dbReference type="ARBA" id="ARBA00023136"/>
    </source>
</evidence>
<keyword evidence="6" id="KW-0653">Protein transport</keyword>
<evidence type="ECO:0000256" key="2">
    <source>
        <dbReference type="ARBA" id="ARBA00006742"/>
    </source>
</evidence>
<dbReference type="PANTHER" id="PTHR33909:SF1">
    <property type="entry name" value="SEC TRANSLOCON ACCESSORY COMPLEX SUBUNIT YAJC"/>
    <property type="match status" value="1"/>
</dbReference>
<gene>
    <name evidence="12" type="ORF">SCNU_04256</name>
</gene>
<feature type="compositionally biased region" description="Basic and acidic residues" evidence="10">
    <location>
        <begin position="121"/>
        <end position="140"/>
    </location>
</feature>
<dbReference type="SMART" id="SM01323">
    <property type="entry name" value="YajC"/>
    <property type="match status" value="1"/>
</dbReference>
<organism evidence="12 13">
    <name type="scientific">Gordonia neofelifaecis NRRL B-59395</name>
    <dbReference type="NCBI Taxonomy" id="644548"/>
    <lineage>
        <taxon>Bacteria</taxon>
        <taxon>Bacillati</taxon>
        <taxon>Actinomycetota</taxon>
        <taxon>Actinomycetes</taxon>
        <taxon>Mycobacteriales</taxon>
        <taxon>Gordoniaceae</taxon>
        <taxon>Gordonia</taxon>
    </lineage>
</organism>
<keyword evidence="9 11" id="KW-0472">Membrane</keyword>
<dbReference type="PANTHER" id="PTHR33909">
    <property type="entry name" value="SEC TRANSLOCON ACCESSORY COMPLEX SUBUNIT YAJC"/>
    <property type="match status" value="1"/>
</dbReference>
<feature type="compositionally biased region" description="Low complexity" evidence="10">
    <location>
        <begin position="103"/>
        <end position="112"/>
    </location>
</feature>
<keyword evidence="13" id="KW-1185">Reference proteome</keyword>
<keyword evidence="3" id="KW-0813">Transport</keyword>
<evidence type="ECO:0000313" key="13">
    <source>
        <dbReference type="Proteomes" id="UP000035065"/>
    </source>
</evidence>
<keyword evidence="5 11" id="KW-0812">Transmembrane</keyword>
<accession>F1YG68</accession>
<name>F1YG68_9ACTN</name>
<dbReference type="GO" id="GO:0015031">
    <property type="term" value="P:protein transport"/>
    <property type="evidence" value="ECO:0007669"/>
    <property type="project" value="UniProtKB-KW"/>
</dbReference>
<dbReference type="InterPro" id="IPR003849">
    <property type="entry name" value="Preprotein_translocase_YajC"/>
</dbReference>
<reference evidence="12 13" key="1">
    <citation type="journal article" date="2011" name="J. Bacteriol.">
        <title>Draft Genome Sequence of Gordonia neofelifaecis NRRL B-59395, a Cholesterol-Degrading Actinomycete.</title>
        <authorList>
            <person name="Ge F."/>
            <person name="Li W."/>
            <person name="Chen G."/>
            <person name="Liu Y."/>
            <person name="Zhang G."/>
            <person name="Yong B."/>
            <person name="Wang Q."/>
            <person name="Wang N."/>
            <person name="Huang Z."/>
            <person name="Li W."/>
            <person name="Wang J."/>
            <person name="Wu C."/>
            <person name="Xie Q."/>
            <person name="Liu G."/>
        </authorList>
    </citation>
    <scope>NUCLEOTIDE SEQUENCE [LARGE SCALE GENOMIC DNA]</scope>
    <source>
        <strain evidence="12 13">NRRL B-59395</strain>
    </source>
</reference>